<sequence length="426" mass="46571">MPGLRAGRSVSVQAVEVGAASIVRFHALVVRPDDDDPDAIIVGRPDLGEFVELPSVCGEVIRLLGEGRRVEDVEAAIAAEHDVELDVAAFVEALSDLAFVAEVDGRLLSGSEPAAVAGHFARVTERHVRWVFTKPMKLLWLAVVAAASVTVLTRGDLLPRHQDFFWSDYTGLSVLVNTAFFSVLASVHEMMHLIAARSLGAPARIGLSTRLHYLVVQTDVTAIWGVPRRRRYRVYLAGMASDVFLIAVMSLAVAFLPLPDLAVALLRAFTLTALLSLPLQALIYMRTDLYFVLRDLLRCKDLFGDGLGYVRHLLARAVFPFRKRGSPVTDPTAELPAHERRAVRIYALALGVGSSITLTVFAFYGAPIVVSALTHALAAIWNGFHGGPLLTAVDAALLILVEGGLQLLFLVTFVRGHRHWFHRRRS</sequence>
<evidence type="ECO:0000313" key="2">
    <source>
        <dbReference type="EMBL" id="SDL22784.1"/>
    </source>
</evidence>
<evidence type="ECO:0008006" key="4">
    <source>
        <dbReference type="Google" id="ProtNLM"/>
    </source>
</evidence>
<feature type="transmembrane region" description="Helical" evidence="1">
    <location>
        <begin position="234"/>
        <end position="258"/>
    </location>
</feature>
<keyword evidence="3" id="KW-1185">Reference proteome</keyword>
<protein>
    <recommendedName>
        <fullName evidence="4">Peptide zinc metalloprotease protein</fullName>
    </recommendedName>
</protein>
<proteinExistence type="predicted"/>
<feature type="transmembrane region" description="Helical" evidence="1">
    <location>
        <begin position="345"/>
        <end position="369"/>
    </location>
</feature>
<evidence type="ECO:0000256" key="1">
    <source>
        <dbReference type="SAM" id="Phobius"/>
    </source>
</evidence>
<dbReference type="AlphaFoldDB" id="A0A1G9ID73"/>
<evidence type="ECO:0000313" key="3">
    <source>
        <dbReference type="Proteomes" id="UP000199202"/>
    </source>
</evidence>
<feature type="transmembrane region" description="Helical" evidence="1">
    <location>
        <begin position="138"/>
        <end position="157"/>
    </location>
</feature>
<organism evidence="2 3">
    <name type="scientific">Nonomuraea jiangxiensis</name>
    <dbReference type="NCBI Taxonomy" id="633440"/>
    <lineage>
        <taxon>Bacteria</taxon>
        <taxon>Bacillati</taxon>
        <taxon>Actinomycetota</taxon>
        <taxon>Actinomycetes</taxon>
        <taxon>Streptosporangiales</taxon>
        <taxon>Streptosporangiaceae</taxon>
        <taxon>Nonomuraea</taxon>
    </lineage>
</organism>
<keyword evidence="1" id="KW-0812">Transmembrane</keyword>
<feature type="transmembrane region" description="Helical" evidence="1">
    <location>
        <begin position="264"/>
        <end position="284"/>
    </location>
</feature>
<feature type="transmembrane region" description="Helical" evidence="1">
    <location>
        <begin position="169"/>
        <end position="187"/>
    </location>
</feature>
<accession>A0A1G9ID73</accession>
<gene>
    <name evidence="2" type="ORF">SAMN05421869_123143</name>
</gene>
<keyword evidence="1" id="KW-0472">Membrane</keyword>
<dbReference type="Proteomes" id="UP000199202">
    <property type="component" value="Unassembled WGS sequence"/>
</dbReference>
<keyword evidence="1" id="KW-1133">Transmembrane helix</keyword>
<reference evidence="2 3" key="1">
    <citation type="submission" date="2016-10" db="EMBL/GenBank/DDBJ databases">
        <authorList>
            <person name="de Groot N.N."/>
        </authorList>
    </citation>
    <scope>NUCLEOTIDE SEQUENCE [LARGE SCALE GENOMIC DNA]</scope>
    <source>
        <strain evidence="2 3">CGMCC 4.6533</strain>
    </source>
</reference>
<name>A0A1G9ID73_9ACTN</name>
<dbReference type="EMBL" id="FNDJ01000023">
    <property type="protein sequence ID" value="SDL22784.1"/>
    <property type="molecule type" value="Genomic_DNA"/>
</dbReference>
<feature type="transmembrane region" description="Helical" evidence="1">
    <location>
        <begin position="389"/>
        <end position="414"/>
    </location>
</feature>
<dbReference type="STRING" id="633440.SAMN05421869_123143"/>